<evidence type="ECO:0000256" key="7">
    <source>
        <dbReference type="ARBA" id="ARBA00022968"/>
    </source>
</evidence>
<evidence type="ECO:0000313" key="16">
    <source>
        <dbReference type="Proteomes" id="UP000812440"/>
    </source>
</evidence>
<comment type="caution">
    <text evidence="15">The sequence shown here is derived from an EMBL/GenBank/DDBJ whole genome shotgun (WGS) entry which is preliminary data.</text>
</comment>
<dbReference type="FunFam" id="3.40.50.11660:FF:000001">
    <property type="entry name" value="alpha-(1,3)-fucosyltransferase 9"/>
    <property type="match status" value="1"/>
</dbReference>
<dbReference type="PANTHER" id="PTHR11929">
    <property type="entry name" value="ALPHA- 1,3 -FUCOSYLTRANSFERASE"/>
    <property type="match status" value="1"/>
</dbReference>
<keyword evidence="5 12" id="KW-0808">Transferase</keyword>
<keyword evidence="7" id="KW-0735">Signal-anchor</keyword>
<evidence type="ECO:0000256" key="11">
    <source>
        <dbReference type="ARBA" id="ARBA00036481"/>
    </source>
</evidence>
<dbReference type="EC" id="2.4.1.-" evidence="12"/>
<evidence type="ECO:0000256" key="8">
    <source>
        <dbReference type="ARBA" id="ARBA00022989"/>
    </source>
</evidence>
<keyword evidence="12" id="KW-0333">Golgi apparatus</keyword>
<evidence type="ECO:0000256" key="4">
    <source>
        <dbReference type="ARBA" id="ARBA00022676"/>
    </source>
</evidence>
<evidence type="ECO:0000256" key="5">
    <source>
        <dbReference type="ARBA" id="ARBA00022679"/>
    </source>
</evidence>
<dbReference type="InterPro" id="IPR031481">
    <property type="entry name" value="Glyco_tran_10_N"/>
</dbReference>
<accession>A0A8T2J3W0</accession>
<evidence type="ECO:0000256" key="12">
    <source>
        <dbReference type="RuleBase" id="RU003832"/>
    </source>
</evidence>
<dbReference type="AlphaFoldDB" id="A0A8T2J3W0"/>
<organism evidence="15 16">
    <name type="scientific">Hymenochirus boettgeri</name>
    <name type="common">Congo dwarf clawed frog</name>
    <dbReference type="NCBI Taxonomy" id="247094"/>
    <lineage>
        <taxon>Eukaryota</taxon>
        <taxon>Metazoa</taxon>
        <taxon>Chordata</taxon>
        <taxon>Craniata</taxon>
        <taxon>Vertebrata</taxon>
        <taxon>Euteleostomi</taxon>
        <taxon>Amphibia</taxon>
        <taxon>Batrachia</taxon>
        <taxon>Anura</taxon>
        <taxon>Pipoidea</taxon>
        <taxon>Pipidae</taxon>
        <taxon>Pipinae</taxon>
        <taxon>Hymenochirus</taxon>
    </lineage>
</organism>
<name>A0A8T2J3W0_9PIPI</name>
<comment type="catalytic activity">
    <reaction evidence="11">
        <text>an N-acetyl-alpha-neuraminyl-(2-&gt;3)-beta-D-galactosyl-(1-&gt;4)-N-acetyl-beta-D-glucosaminyl derivative + GDP-beta-L-fucose = an alpha-Neu5Ac-(2-&gt;3)-beta-D-Gal-(1-&gt;4)-[alpha-L-Fuc-(1-&gt;3)]-beta-D-GlcNAc derivative + GDP + H(+)</text>
        <dbReference type="Rhea" id="RHEA:56076"/>
        <dbReference type="ChEBI" id="CHEBI:15378"/>
        <dbReference type="ChEBI" id="CHEBI:57273"/>
        <dbReference type="ChEBI" id="CHEBI:58189"/>
        <dbReference type="ChEBI" id="CHEBI:136545"/>
        <dbReference type="ChEBI" id="CHEBI:139509"/>
    </reaction>
    <physiologicalReaction direction="left-to-right" evidence="11">
        <dbReference type="Rhea" id="RHEA:56077"/>
    </physiologicalReaction>
</comment>
<protein>
    <recommendedName>
        <fullName evidence="12">Fucosyltransferase</fullName>
        <ecNumber evidence="12">2.4.1.-</ecNumber>
    </recommendedName>
</protein>
<proteinExistence type="inferred from homology"/>
<dbReference type="GO" id="GO:0046920">
    <property type="term" value="F:alpha-(1-&gt;3)-fucosyltransferase activity"/>
    <property type="evidence" value="ECO:0007669"/>
    <property type="project" value="TreeGrafter"/>
</dbReference>
<sequence length="340" mass="40226">MESIKFLFLLLFQVVLSVFLFILFQDKSKKPEKNVSLYLMSEEPVITILLWTWPFGYRFILNQCPSSFDITGCFFTANRTLFLEADAVVLHQRDVCSSKDQLPQFPRPPKQYWIWFSMESPSHIVNLSFIDNLINLTMSYRADSDIFTPWGWLKKPDNAQIFSIPKKTSLVAWVISNWNPSNRRIIYYQELKKHIHVNIYGKQHLPLPRANHSDTLSKYKFYLAFENSLHEDYITEKLWYNALVLGNVPVVLGPPRQNYERFIPPDSFIHVDDFSTAQELASYLLELDKDDHKYQQYFNWRSKLQPESAIPWVSHYCKICKALKEGPNYRTIPSISRWFK</sequence>
<dbReference type="PANTHER" id="PTHR11929:SF244">
    <property type="entry name" value="FUCOSYLTRANSFERASE"/>
    <property type="match status" value="1"/>
</dbReference>
<evidence type="ECO:0000256" key="9">
    <source>
        <dbReference type="ARBA" id="ARBA00023136"/>
    </source>
</evidence>
<dbReference type="Gene3D" id="3.40.50.11660">
    <property type="entry name" value="Glycosyl transferase family 10, C-terminal domain"/>
    <property type="match status" value="1"/>
</dbReference>
<feature type="domain" description="Fucosyltransferase N-terminal" evidence="14">
    <location>
        <begin position="46"/>
        <end position="151"/>
    </location>
</feature>
<dbReference type="Pfam" id="PF17039">
    <property type="entry name" value="Glyco_tran_10_N"/>
    <property type="match status" value="1"/>
</dbReference>
<evidence type="ECO:0000256" key="6">
    <source>
        <dbReference type="ARBA" id="ARBA00022692"/>
    </source>
</evidence>
<dbReference type="GO" id="GO:0032580">
    <property type="term" value="C:Golgi cisterna membrane"/>
    <property type="evidence" value="ECO:0007669"/>
    <property type="project" value="UniProtKB-SubCell"/>
</dbReference>
<keyword evidence="4 12" id="KW-0328">Glycosyltransferase</keyword>
<keyword evidence="6 12" id="KW-0812">Transmembrane</keyword>
<evidence type="ECO:0000256" key="1">
    <source>
        <dbReference type="ARBA" id="ARBA00004167"/>
    </source>
</evidence>
<keyword evidence="8 12" id="KW-1133">Transmembrane helix</keyword>
<dbReference type="SUPFAM" id="SSF53756">
    <property type="entry name" value="UDP-Glycosyltransferase/glycogen phosphorylase"/>
    <property type="match status" value="1"/>
</dbReference>
<evidence type="ECO:0000256" key="2">
    <source>
        <dbReference type="ARBA" id="ARBA00004922"/>
    </source>
</evidence>
<feature type="domain" description="Fucosyltransferase C-terminal" evidence="13">
    <location>
        <begin position="165"/>
        <end position="338"/>
    </location>
</feature>
<dbReference type="EMBL" id="JAACNH010000007">
    <property type="protein sequence ID" value="KAG8438058.1"/>
    <property type="molecule type" value="Genomic_DNA"/>
</dbReference>
<evidence type="ECO:0000313" key="15">
    <source>
        <dbReference type="EMBL" id="KAG8438058.1"/>
    </source>
</evidence>
<evidence type="ECO:0000256" key="3">
    <source>
        <dbReference type="ARBA" id="ARBA00008919"/>
    </source>
</evidence>
<dbReference type="Pfam" id="PF00852">
    <property type="entry name" value="Glyco_transf_10"/>
    <property type="match status" value="1"/>
</dbReference>
<evidence type="ECO:0000259" key="13">
    <source>
        <dbReference type="Pfam" id="PF00852"/>
    </source>
</evidence>
<dbReference type="OrthoDB" id="427096at2759"/>
<gene>
    <name evidence="15" type="ORF">GDO86_008661</name>
</gene>
<keyword evidence="9 12" id="KW-0472">Membrane</keyword>
<dbReference type="InterPro" id="IPR001503">
    <property type="entry name" value="Glyco_trans_10"/>
</dbReference>
<dbReference type="InterPro" id="IPR055270">
    <property type="entry name" value="Glyco_tran_10_C"/>
</dbReference>
<comment type="pathway">
    <text evidence="2">Protein modification; protein glycosylation.</text>
</comment>
<feature type="transmembrane region" description="Helical" evidence="12">
    <location>
        <begin position="6"/>
        <end position="24"/>
    </location>
</feature>
<comment type="similarity">
    <text evidence="3 12">Belongs to the glycosyltransferase 10 family.</text>
</comment>
<dbReference type="Proteomes" id="UP000812440">
    <property type="component" value="Chromosome 4"/>
</dbReference>
<keyword evidence="16" id="KW-1185">Reference proteome</keyword>
<evidence type="ECO:0000256" key="10">
    <source>
        <dbReference type="ARBA" id="ARBA00023180"/>
    </source>
</evidence>
<keyword evidence="10" id="KW-0325">Glycoprotein</keyword>
<dbReference type="InterPro" id="IPR038577">
    <property type="entry name" value="GT10-like_C_sf"/>
</dbReference>
<reference evidence="15" key="1">
    <citation type="thesis" date="2020" institute="ProQuest LLC" country="789 East Eisenhower Parkway, Ann Arbor, MI, USA">
        <title>Comparative Genomics and Chromosome Evolution.</title>
        <authorList>
            <person name="Mudd A.B."/>
        </authorList>
    </citation>
    <scope>NUCLEOTIDE SEQUENCE</scope>
    <source>
        <strain evidence="15">Female2</strain>
        <tissue evidence="15">Blood</tissue>
    </source>
</reference>
<evidence type="ECO:0000259" key="14">
    <source>
        <dbReference type="Pfam" id="PF17039"/>
    </source>
</evidence>
<comment type="subcellular location">
    <subcellularLocation>
        <location evidence="12">Golgi apparatus</location>
        <location evidence="12">Golgi stack membrane</location>
        <topology evidence="12">Single-pass type II membrane protein</topology>
    </subcellularLocation>
    <subcellularLocation>
        <location evidence="1">Membrane</location>
        <topology evidence="1">Single-pass membrane protein</topology>
    </subcellularLocation>
</comment>